<gene>
    <name evidence="2" type="ORF">HPG69_011908</name>
</gene>
<dbReference type="EMBL" id="JACDTQ010002452">
    <property type="protein sequence ID" value="KAF5918466.1"/>
    <property type="molecule type" value="Genomic_DNA"/>
</dbReference>
<dbReference type="GO" id="GO:0006355">
    <property type="term" value="P:regulation of DNA-templated transcription"/>
    <property type="evidence" value="ECO:0007669"/>
    <property type="project" value="InterPro"/>
</dbReference>
<evidence type="ECO:0000313" key="2">
    <source>
        <dbReference type="EMBL" id="KAF5918466.1"/>
    </source>
</evidence>
<dbReference type="AlphaFoldDB" id="A0A7J7ESP5"/>
<reference evidence="2 3" key="1">
    <citation type="journal article" date="2020" name="Mol. Biol. Evol.">
        <title>Interspecific Gene Flow and the Evolution of Specialization in Black and White Rhinoceros.</title>
        <authorList>
            <person name="Moodley Y."/>
            <person name="Westbury M.V."/>
            <person name="Russo I.M."/>
            <person name="Gopalakrishnan S."/>
            <person name="Rakotoarivelo A."/>
            <person name="Olsen R.A."/>
            <person name="Prost S."/>
            <person name="Tunstall T."/>
            <person name="Ryder O.A."/>
            <person name="Dalen L."/>
            <person name="Bruford M.W."/>
        </authorList>
    </citation>
    <scope>NUCLEOTIDE SEQUENCE [LARGE SCALE GENOMIC DNA]</scope>
    <source>
        <strain evidence="2">SBR-YM</strain>
        <tissue evidence="2">Skin</tissue>
    </source>
</reference>
<dbReference type="CDD" id="cd07765">
    <property type="entry name" value="KRAB_A-box"/>
    <property type="match status" value="1"/>
</dbReference>
<dbReference type="PROSITE" id="PS50805">
    <property type="entry name" value="KRAB"/>
    <property type="match status" value="1"/>
</dbReference>
<dbReference type="SMART" id="SM00349">
    <property type="entry name" value="KRAB"/>
    <property type="match status" value="1"/>
</dbReference>
<evidence type="ECO:0000259" key="1">
    <source>
        <dbReference type="PROSITE" id="PS50805"/>
    </source>
</evidence>
<dbReference type="PANTHER" id="PTHR23232:SF142">
    <property type="entry name" value="GASTRULA ZINC FINGER PROTEIN XLCGF57.1-LIKE-RELATED"/>
    <property type="match status" value="1"/>
</dbReference>
<dbReference type="InterPro" id="IPR050169">
    <property type="entry name" value="Krueppel_C2H2_ZnF"/>
</dbReference>
<dbReference type="Pfam" id="PF01352">
    <property type="entry name" value="KRAB"/>
    <property type="match status" value="1"/>
</dbReference>
<dbReference type="InterPro" id="IPR036051">
    <property type="entry name" value="KRAB_dom_sf"/>
</dbReference>
<sequence length="252" mass="28249">MPLVATARDTLKRADLGTAAARVVLDHSARGHLDRDKEAPSTDSQTKSKFCCNKDGNYFQLAARDLGKEADVHRQKQEISSGSFLPTAMPAHQILAFPEQTKTKDWTVAPHLVLPESQSLLTFEEVAMYFSQEEWELLDLTQKALYNDVMQENYETLISLAVPAHQILAFPEQTKTKDWKMAPELVLPESQFSHFTALFVLPKPQVISCLEQGEEPWVQGSLEFKDSPTELPTVSLNFSLHSYGFLDLPSVG</sequence>
<comment type="caution">
    <text evidence="2">The sequence shown here is derived from an EMBL/GenBank/DDBJ whole genome shotgun (WGS) entry which is preliminary data.</text>
</comment>
<evidence type="ECO:0000313" key="3">
    <source>
        <dbReference type="Proteomes" id="UP000551758"/>
    </source>
</evidence>
<dbReference type="Proteomes" id="UP000551758">
    <property type="component" value="Unassembled WGS sequence"/>
</dbReference>
<accession>A0A7J7ESP5</accession>
<dbReference type="SUPFAM" id="SSF109640">
    <property type="entry name" value="KRAB domain (Kruppel-associated box)"/>
    <property type="match status" value="1"/>
</dbReference>
<dbReference type="InterPro" id="IPR001909">
    <property type="entry name" value="KRAB"/>
</dbReference>
<feature type="domain" description="KRAB" evidence="1">
    <location>
        <begin position="121"/>
        <end position="229"/>
    </location>
</feature>
<keyword evidence="3" id="KW-1185">Reference proteome</keyword>
<dbReference type="Gene3D" id="6.10.140.140">
    <property type="match status" value="1"/>
</dbReference>
<dbReference type="PANTHER" id="PTHR23232">
    <property type="entry name" value="KRAB DOMAIN C2H2 ZINC FINGER"/>
    <property type="match status" value="1"/>
</dbReference>
<protein>
    <recommendedName>
        <fullName evidence="1">KRAB domain-containing protein</fullName>
    </recommendedName>
</protein>
<proteinExistence type="predicted"/>
<organism evidence="2 3">
    <name type="scientific">Diceros bicornis minor</name>
    <name type="common">South-central black rhinoceros</name>
    <dbReference type="NCBI Taxonomy" id="77932"/>
    <lineage>
        <taxon>Eukaryota</taxon>
        <taxon>Metazoa</taxon>
        <taxon>Chordata</taxon>
        <taxon>Craniata</taxon>
        <taxon>Vertebrata</taxon>
        <taxon>Euteleostomi</taxon>
        <taxon>Mammalia</taxon>
        <taxon>Eutheria</taxon>
        <taxon>Laurasiatheria</taxon>
        <taxon>Perissodactyla</taxon>
        <taxon>Rhinocerotidae</taxon>
        <taxon>Diceros</taxon>
    </lineage>
</organism>
<name>A0A7J7ESP5_DICBM</name>